<sequence length="149" mass="16909">MVIYNYDFTNIAMIRFNSTLVILSNHSPKYNLIVHLGHKAQADMSLLSCEEARTGDKIDVYVPDVPTTESRWTNVIKQQIRMIIQVAQKYGTDYVSIIVDGTAKNEVAAIAIHQALRDYIGAMYMIEFCMPDDATRLAYEATIPPIYRS</sequence>
<name>A0A6C0LP94_9ZZZZ</name>
<protein>
    <submittedName>
        <fullName evidence="1">Uncharacterized protein</fullName>
    </submittedName>
</protein>
<organism evidence="1">
    <name type="scientific">viral metagenome</name>
    <dbReference type="NCBI Taxonomy" id="1070528"/>
    <lineage>
        <taxon>unclassified sequences</taxon>
        <taxon>metagenomes</taxon>
        <taxon>organismal metagenomes</taxon>
    </lineage>
</organism>
<accession>A0A6C0LP94</accession>
<evidence type="ECO:0000313" key="1">
    <source>
        <dbReference type="EMBL" id="QHU31778.1"/>
    </source>
</evidence>
<dbReference type="AlphaFoldDB" id="A0A6C0LP94"/>
<proteinExistence type="predicted"/>
<dbReference type="EMBL" id="MN740533">
    <property type="protein sequence ID" value="QHU31778.1"/>
    <property type="molecule type" value="Genomic_DNA"/>
</dbReference>
<reference evidence="1" key="1">
    <citation type="journal article" date="2020" name="Nature">
        <title>Giant virus diversity and host interactions through global metagenomics.</title>
        <authorList>
            <person name="Schulz F."/>
            <person name="Roux S."/>
            <person name="Paez-Espino D."/>
            <person name="Jungbluth S."/>
            <person name="Walsh D.A."/>
            <person name="Denef V.J."/>
            <person name="McMahon K.D."/>
            <person name="Konstantinidis K.T."/>
            <person name="Eloe-Fadrosh E.A."/>
            <person name="Kyrpides N.C."/>
            <person name="Woyke T."/>
        </authorList>
    </citation>
    <scope>NUCLEOTIDE SEQUENCE</scope>
    <source>
        <strain evidence="1">GVMAG-M-3300027963-41</strain>
    </source>
</reference>